<organism evidence="8 9">
    <name type="scientific">Cerasibacillus quisquiliarum</name>
    <dbReference type="NCBI Taxonomy" id="227865"/>
    <lineage>
        <taxon>Bacteria</taxon>
        <taxon>Bacillati</taxon>
        <taxon>Bacillota</taxon>
        <taxon>Bacilli</taxon>
        <taxon>Bacillales</taxon>
        <taxon>Bacillaceae</taxon>
        <taxon>Cerasibacillus</taxon>
    </lineage>
</organism>
<name>A0A511UYI7_9BACI</name>
<keyword evidence="4 7" id="KW-0812">Transmembrane</keyword>
<comment type="caution">
    <text evidence="8">The sequence shown here is derived from an EMBL/GenBank/DDBJ whole genome shotgun (WGS) entry which is preliminary data.</text>
</comment>
<dbReference type="InterPro" id="IPR018383">
    <property type="entry name" value="UPF0324_pro"/>
</dbReference>
<dbReference type="Pfam" id="PF03601">
    <property type="entry name" value="Cons_hypoth698"/>
    <property type="match status" value="1"/>
</dbReference>
<sequence length="109" mass="12372">MTYKEQIKKHPLSSPTGRWIDGVLFTFLIAFFGYLLTFIPGFSYVGQLASAIIIAFIYNLLFGYPEQLRTGITFSSKVLLRLAIILYGLRLNIHTVLGEGLFSRIPLLR</sequence>
<proteinExistence type="inferred from homology"/>
<evidence type="ECO:0000256" key="6">
    <source>
        <dbReference type="ARBA" id="ARBA00023136"/>
    </source>
</evidence>
<evidence type="ECO:0008006" key="10">
    <source>
        <dbReference type="Google" id="ProtNLM"/>
    </source>
</evidence>
<gene>
    <name evidence="8" type="ORF">CQU01_19330</name>
</gene>
<dbReference type="EMBL" id="BJXW01000022">
    <property type="protein sequence ID" value="GEN31695.1"/>
    <property type="molecule type" value="Genomic_DNA"/>
</dbReference>
<feature type="transmembrane region" description="Helical" evidence="7">
    <location>
        <begin position="78"/>
        <end position="97"/>
    </location>
</feature>
<dbReference type="OrthoDB" id="9811391at2"/>
<evidence type="ECO:0000256" key="2">
    <source>
        <dbReference type="ARBA" id="ARBA00007977"/>
    </source>
</evidence>
<feature type="transmembrane region" description="Helical" evidence="7">
    <location>
        <begin position="48"/>
        <end position="66"/>
    </location>
</feature>
<evidence type="ECO:0000256" key="1">
    <source>
        <dbReference type="ARBA" id="ARBA00004651"/>
    </source>
</evidence>
<comment type="subcellular location">
    <subcellularLocation>
        <location evidence="1">Cell membrane</location>
        <topology evidence="1">Multi-pass membrane protein</topology>
    </subcellularLocation>
</comment>
<dbReference type="Proteomes" id="UP000321491">
    <property type="component" value="Unassembled WGS sequence"/>
</dbReference>
<dbReference type="AlphaFoldDB" id="A0A511UYI7"/>
<feature type="transmembrane region" description="Helical" evidence="7">
    <location>
        <begin position="20"/>
        <end position="42"/>
    </location>
</feature>
<protein>
    <recommendedName>
        <fullName evidence="10">Sulfate exporter family transporter</fullName>
    </recommendedName>
</protein>
<dbReference type="PANTHER" id="PTHR30106:SF2">
    <property type="entry name" value="UPF0324 INNER MEMBRANE PROTEIN YEIH"/>
    <property type="match status" value="1"/>
</dbReference>
<evidence type="ECO:0000256" key="3">
    <source>
        <dbReference type="ARBA" id="ARBA00022475"/>
    </source>
</evidence>
<keyword evidence="9" id="KW-1185">Reference proteome</keyword>
<dbReference type="PANTHER" id="PTHR30106">
    <property type="entry name" value="INNER MEMBRANE PROTEIN YEIH-RELATED"/>
    <property type="match status" value="1"/>
</dbReference>
<dbReference type="GO" id="GO:0005886">
    <property type="term" value="C:plasma membrane"/>
    <property type="evidence" value="ECO:0007669"/>
    <property type="project" value="UniProtKB-SubCell"/>
</dbReference>
<evidence type="ECO:0000256" key="4">
    <source>
        <dbReference type="ARBA" id="ARBA00022692"/>
    </source>
</evidence>
<evidence type="ECO:0000313" key="9">
    <source>
        <dbReference type="Proteomes" id="UP000321491"/>
    </source>
</evidence>
<evidence type="ECO:0000256" key="5">
    <source>
        <dbReference type="ARBA" id="ARBA00022989"/>
    </source>
</evidence>
<keyword evidence="5 7" id="KW-1133">Transmembrane helix</keyword>
<evidence type="ECO:0000313" key="8">
    <source>
        <dbReference type="EMBL" id="GEN31695.1"/>
    </source>
</evidence>
<keyword evidence="3" id="KW-1003">Cell membrane</keyword>
<accession>A0A511UYI7</accession>
<evidence type="ECO:0000256" key="7">
    <source>
        <dbReference type="SAM" id="Phobius"/>
    </source>
</evidence>
<reference evidence="8 9" key="1">
    <citation type="submission" date="2019-07" db="EMBL/GenBank/DDBJ databases">
        <title>Whole genome shotgun sequence of Cerasibacillus quisquiliarum NBRC 102429.</title>
        <authorList>
            <person name="Hosoyama A."/>
            <person name="Uohara A."/>
            <person name="Ohji S."/>
            <person name="Ichikawa N."/>
        </authorList>
    </citation>
    <scope>NUCLEOTIDE SEQUENCE [LARGE SCALE GENOMIC DNA]</scope>
    <source>
        <strain evidence="8 9">NBRC 102429</strain>
    </source>
</reference>
<comment type="similarity">
    <text evidence="2">Belongs to the UPF0324 family.</text>
</comment>
<keyword evidence="6 7" id="KW-0472">Membrane</keyword>